<dbReference type="HOGENOM" id="CLU_007383_9_2_1"/>
<dbReference type="InParanoid" id="A7RTM8"/>
<dbReference type="InterPro" id="IPR001509">
    <property type="entry name" value="Epimerase_deHydtase"/>
</dbReference>
<dbReference type="PANTHER" id="PTHR10366:SF564">
    <property type="entry name" value="STEROL-4-ALPHA-CARBOXYLATE 3-DEHYDROGENASE, DECARBOXYLATING"/>
    <property type="match status" value="1"/>
</dbReference>
<proteinExistence type="inferred from homology"/>
<dbReference type="GO" id="GO:0016616">
    <property type="term" value="F:oxidoreductase activity, acting on the CH-OH group of donors, NAD or NADP as acceptor"/>
    <property type="evidence" value="ECO:0000318"/>
    <property type="project" value="GO_Central"/>
</dbReference>
<sequence length="358" mass="39529">MDLGGETNASTAENTPRVLVTGASGFIACHVVKQLLEEGKFIVRGTVRDLSVDKKVQPLRNLCPDSKYPLEIVEADLMDEVCWERAAKDCQYVLHMASPFPASNPKLESDIIEPAVEGTRSVLKACAKCGVKRVVLTSSIAAVSFGHDDSRVLTEEDWSIESECFPYAKSKLLAEKEAWKLVEGLQGDEKFELVVINPGLVYGPVLQGSNCTSMEIPCRLLERQMLMVPKYNLGIVDVRDVAKAHISAITAPNAPGNRYIAVTGNMWVHETARILNDEFRPQGYKVPTMVAPKLGLFAVALFDSSVRMILPEVGKCVTFSNKKIKEDLGFAPRELKDTVIDMAYSMIEQGFVKKTPKY</sequence>
<reference evidence="4 5" key="1">
    <citation type="journal article" date="2007" name="Science">
        <title>Sea anemone genome reveals ancestral eumetazoan gene repertoire and genomic organization.</title>
        <authorList>
            <person name="Putnam N.H."/>
            <person name="Srivastava M."/>
            <person name="Hellsten U."/>
            <person name="Dirks B."/>
            <person name="Chapman J."/>
            <person name="Salamov A."/>
            <person name="Terry A."/>
            <person name="Shapiro H."/>
            <person name="Lindquist E."/>
            <person name="Kapitonov V.V."/>
            <person name="Jurka J."/>
            <person name="Genikhovich G."/>
            <person name="Grigoriev I.V."/>
            <person name="Lucas S.M."/>
            <person name="Steele R.E."/>
            <person name="Finnerty J.R."/>
            <person name="Technau U."/>
            <person name="Martindale M.Q."/>
            <person name="Rokhsar D.S."/>
        </authorList>
    </citation>
    <scope>NUCLEOTIDE SEQUENCE [LARGE SCALE GENOMIC DNA]</scope>
    <source>
        <strain evidence="5">CH2 X CH6</strain>
    </source>
</reference>
<evidence type="ECO:0000313" key="4">
    <source>
        <dbReference type="EMBL" id="EDO45294.1"/>
    </source>
</evidence>
<feature type="non-terminal residue" evidence="4">
    <location>
        <position position="1"/>
    </location>
</feature>
<dbReference type="PANTHER" id="PTHR10366">
    <property type="entry name" value="NAD DEPENDENT EPIMERASE/DEHYDRATASE"/>
    <property type="match status" value="1"/>
</dbReference>
<keyword evidence="5" id="KW-1185">Reference proteome</keyword>
<dbReference type="OMA" id="QGQMKEK"/>
<dbReference type="KEGG" id="nve:5517285"/>
<name>A7RTM8_NEMVE</name>
<accession>A7RTM8</accession>
<evidence type="ECO:0000259" key="3">
    <source>
        <dbReference type="Pfam" id="PF01370"/>
    </source>
</evidence>
<dbReference type="AlphaFoldDB" id="A7RTM8"/>
<keyword evidence="1" id="KW-0560">Oxidoreductase</keyword>
<dbReference type="Proteomes" id="UP000001593">
    <property type="component" value="Unassembled WGS sequence"/>
</dbReference>
<gene>
    <name evidence="4" type="ORF">NEMVEDRAFT_v1g92936</name>
</gene>
<dbReference type="eggNOG" id="KOG1502">
    <property type="taxonomic scope" value="Eukaryota"/>
</dbReference>
<dbReference type="InterPro" id="IPR036291">
    <property type="entry name" value="NAD(P)-bd_dom_sf"/>
</dbReference>
<dbReference type="Gene3D" id="3.40.50.720">
    <property type="entry name" value="NAD(P)-binding Rossmann-like Domain"/>
    <property type="match status" value="1"/>
</dbReference>
<organism evidence="4 5">
    <name type="scientific">Nematostella vectensis</name>
    <name type="common">Starlet sea anemone</name>
    <dbReference type="NCBI Taxonomy" id="45351"/>
    <lineage>
        <taxon>Eukaryota</taxon>
        <taxon>Metazoa</taxon>
        <taxon>Cnidaria</taxon>
        <taxon>Anthozoa</taxon>
        <taxon>Hexacorallia</taxon>
        <taxon>Actiniaria</taxon>
        <taxon>Edwardsiidae</taxon>
        <taxon>Nematostella</taxon>
    </lineage>
</organism>
<evidence type="ECO:0000256" key="2">
    <source>
        <dbReference type="ARBA" id="ARBA00023445"/>
    </source>
</evidence>
<dbReference type="Pfam" id="PF01370">
    <property type="entry name" value="Epimerase"/>
    <property type="match status" value="1"/>
</dbReference>
<evidence type="ECO:0000313" key="5">
    <source>
        <dbReference type="Proteomes" id="UP000001593"/>
    </source>
</evidence>
<feature type="domain" description="NAD-dependent epimerase/dehydratase" evidence="3">
    <location>
        <begin position="18"/>
        <end position="255"/>
    </location>
</feature>
<dbReference type="CDD" id="cd05227">
    <property type="entry name" value="AR_SDR_e"/>
    <property type="match status" value="1"/>
</dbReference>
<dbReference type="EMBL" id="DS469537">
    <property type="protein sequence ID" value="EDO45294.1"/>
    <property type="molecule type" value="Genomic_DNA"/>
</dbReference>
<dbReference type="FunFam" id="3.40.50.720:FF:000336">
    <property type="entry name" value="Aldehyde reductase"/>
    <property type="match status" value="1"/>
</dbReference>
<comment type="similarity">
    <text evidence="2">Belongs to the NAD(P)-dependent epimerase/dehydratase family. Dihydroflavonol-4-reductase subfamily.</text>
</comment>
<dbReference type="STRING" id="45351.A7RTM8"/>
<dbReference type="OrthoDB" id="2735536at2759"/>
<dbReference type="PhylomeDB" id="A7RTM8"/>
<evidence type="ECO:0000256" key="1">
    <source>
        <dbReference type="ARBA" id="ARBA00023002"/>
    </source>
</evidence>
<dbReference type="SUPFAM" id="SSF51735">
    <property type="entry name" value="NAD(P)-binding Rossmann-fold domains"/>
    <property type="match status" value="1"/>
</dbReference>
<dbReference type="InterPro" id="IPR050425">
    <property type="entry name" value="NAD(P)_dehydrat-like"/>
</dbReference>
<protein>
    <recommendedName>
        <fullName evidence="3">NAD-dependent epimerase/dehydratase domain-containing protein</fullName>
    </recommendedName>
</protein>